<name>A0A222DXX0_9RHOB</name>
<accession>A0A222DXX0</accession>
<keyword evidence="3" id="KW-1185">Reference proteome</keyword>
<organism evidence="2 3">
    <name type="scientific">Antarctobacter heliothermus</name>
    <dbReference type="NCBI Taxonomy" id="74033"/>
    <lineage>
        <taxon>Bacteria</taxon>
        <taxon>Pseudomonadati</taxon>
        <taxon>Pseudomonadota</taxon>
        <taxon>Alphaproteobacteria</taxon>
        <taxon>Rhodobacterales</taxon>
        <taxon>Roseobacteraceae</taxon>
        <taxon>Antarctobacter</taxon>
    </lineage>
</organism>
<feature type="transmembrane region" description="Helical" evidence="1">
    <location>
        <begin position="63"/>
        <end position="81"/>
    </location>
</feature>
<dbReference type="KEGG" id="aht:ANTHELSMS3_00047"/>
<sequence>MAEIEELEMRAAEDRARLKIALEALGTTTRGSAVTGPLAGVAQHQAGKITRGALGAAVRNPGAAALIGVGIALFATGAGGSRRKEHDARSGSGFPTGAIALGIGALAAALFPATRRDKPSK</sequence>
<proteinExistence type="predicted"/>
<reference evidence="2 3" key="1">
    <citation type="submission" date="2017-07" db="EMBL/GenBank/DDBJ databases">
        <title>Genome Sequence of Antarctobacter heliothermus Strain SMS3 Isolated from a culture of the Diatom Skeletonema marinoi.</title>
        <authorList>
            <person name="Topel M."/>
            <person name="Pinder M.I.M."/>
            <person name="Johansson O.N."/>
            <person name="Kourtchenko O."/>
            <person name="Godhe A."/>
            <person name="Clarke A.K."/>
        </authorList>
    </citation>
    <scope>NUCLEOTIDE SEQUENCE [LARGE SCALE GENOMIC DNA]</scope>
    <source>
        <strain evidence="2 3">SMS3</strain>
    </source>
</reference>
<protein>
    <submittedName>
        <fullName evidence="2">Uncharacterized protein</fullName>
    </submittedName>
</protein>
<dbReference type="OrthoDB" id="9850502at2"/>
<keyword evidence="1" id="KW-1133">Transmembrane helix</keyword>
<evidence type="ECO:0000256" key="1">
    <source>
        <dbReference type="SAM" id="Phobius"/>
    </source>
</evidence>
<gene>
    <name evidence="2" type="ORF">ANTHELSMS3_00047</name>
</gene>
<keyword evidence="1" id="KW-0812">Transmembrane</keyword>
<dbReference type="AlphaFoldDB" id="A0A222DXX0"/>
<keyword evidence="1" id="KW-0472">Membrane</keyword>
<dbReference type="EMBL" id="CP022540">
    <property type="protein sequence ID" value="ASP18773.1"/>
    <property type="molecule type" value="Genomic_DNA"/>
</dbReference>
<feature type="transmembrane region" description="Helical" evidence="1">
    <location>
        <begin position="93"/>
        <end position="113"/>
    </location>
</feature>
<evidence type="ECO:0000313" key="2">
    <source>
        <dbReference type="EMBL" id="ASP18773.1"/>
    </source>
</evidence>
<evidence type="ECO:0000313" key="3">
    <source>
        <dbReference type="Proteomes" id="UP000203589"/>
    </source>
</evidence>
<dbReference type="Proteomes" id="UP000203589">
    <property type="component" value="Chromosome"/>
</dbReference>
<dbReference type="RefSeq" id="WP_094033118.1">
    <property type="nucleotide sequence ID" value="NZ_CP022540.1"/>
</dbReference>